<reference evidence="1" key="2">
    <citation type="submission" date="2022-10" db="EMBL/GenBank/DDBJ databases">
        <authorList>
            <person name="Trinh H.N."/>
        </authorList>
    </citation>
    <scope>NUCLEOTIDE SEQUENCE</scope>
    <source>
        <strain evidence="1">RN2-1</strain>
    </source>
</reference>
<dbReference type="Gene3D" id="3.30.530.20">
    <property type="match status" value="1"/>
</dbReference>
<evidence type="ECO:0000313" key="1">
    <source>
        <dbReference type="EMBL" id="MCW3475220.1"/>
    </source>
</evidence>
<accession>A0AA42CHT9</accession>
<dbReference type="RefSeq" id="WP_264713915.1">
    <property type="nucleotide sequence ID" value="NZ_JAPDNT010000007.1"/>
</dbReference>
<name>A0AA42CHT9_9PROT</name>
<dbReference type="InterPro" id="IPR023393">
    <property type="entry name" value="START-like_dom_sf"/>
</dbReference>
<keyword evidence="2" id="KW-1185">Reference proteome</keyword>
<comment type="caution">
    <text evidence="1">The sequence shown here is derived from an EMBL/GenBank/DDBJ whole genome shotgun (WGS) entry which is preliminary data.</text>
</comment>
<reference evidence="1" key="1">
    <citation type="submission" date="2022-09" db="EMBL/GenBank/DDBJ databases">
        <title>Rhodovastum sp. nov. RN2-1 isolated from soil in Seongnam, South Korea.</title>
        <authorList>
            <person name="Le N.T."/>
        </authorList>
    </citation>
    <scope>NUCLEOTIDE SEQUENCE</scope>
    <source>
        <strain evidence="1">RN2-1</strain>
    </source>
</reference>
<dbReference type="AlphaFoldDB" id="A0AA42CHT9"/>
<organism evidence="1 2">
    <name type="scientific">Limobrevibacterium gyesilva</name>
    <dbReference type="NCBI Taxonomy" id="2991712"/>
    <lineage>
        <taxon>Bacteria</taxon>
        <taxon>Pseudomonadati</taxon>
        <taxon>Pseudomonadota</taxon>
        <taxon>Alphaproteobacteria</taxon>
        <taxon>Acetobacterales</taxon>
        <taxon>Acetobacteraceae</taxon>
        <taxon>Limobrevibacterium</taxon>
    </lineage>
</organism>
<protein>
    <submittedName>
        <fullName evidence="1">Polyketide cyclase</fullName>
    </submittedName>
</protein>
<dbReference type="InterPro" id="IPR019587">
    <property type="entry name" value="Polyketide_cyclase/dehydratase"/>
</dbReference>
<dbReference type="Pfam" id="PF10604">
    <property type="entry name" value="Polyketide_cyc2"/>
    <property type="match status" value="1"/>
</dbReference>
<gene>
    <name evidence="1" type="ORF">OL599_11625</name>
</gene>
<evidence type="ECO:0000313" key="2">
    <source>
        <dbReference type="Proteomes" id="UP001165679"/>
    </source>
</evidence>
<dbReference type="SUPFAM" id="SSF55961">
    <property type="entry name" value="Bet v1-like"/>
    <property type="match status" value="1"/>
</dbReference>
<dbReference type="EMBL" id="JAPDNT010000007">
    <property type="protein sequence ID" value="MCW3475220.1"/>
    <property type="molecule type" value="Genomic_DNA"/>
</dbReference>
<dbReference type="Proteomes" id="UP001165679">
    <property type="component" value="Unassembled WGS sequence"/>
</dbReference>
<proteinExistence type="predicted"/>
<sequence length="133" mass="14399">MPVQPALTLGIGIARPLAEVYAFLAEPGNFAKWASGLGHSFHRIGDGEWRAETPMGPMTIRFTAPNPYGVLDHDVIPETGGAMHNPMRVVANGDGSEVVFTLFQRPGVSDAAFARDADWVRRDLLALKTLLES</sequence>